<evidence type="ECO:0000256" key="4">
    <source>
        <dbReference type="ARBA" id="ARBA00016218"/>
    </source>
</evidence>
<evidence type="ECO:0000256" key="9">
    <source>
        <dbReference type="ARBA" id="ARBA00022909"/>
    </source>
</evidence>
<evidence type="ECO:0000313" key="15">
    <source>
        <dbReference type="Proteomes" id="UP000445582"/>
    </source>
</evidence>
<dbReference type="NCBIfam" id="TIGR01498">
    <property type="entry name" value="folK"/>
    <property type="match status" value="1"/>
</dbReference>
<dbReference type="Gene3D" id="3.30.70.560">
    <property type="entry name" value="7,8-Dihydro-6-hydroxymethylpterin-pyrophosphokinase HPPK"/>
    <property type="match status" value="1"/>
</dbReference>
<organism evidence="14 15">
    <name type="scientific">Qipengyuania oceanensis</name>
    <dbReference type="NCBI Taxonomy" id="1463597"/>
    <lineage>
        <taxon>Bacteria</taxon>
        <taxon>Pseudomonadati</taxon>
        <taxon>Pseudomonadota</taxon>
        <taxon>Alphaproteobacteria</taxon>
        <taxon>Sphingomonadales</taxon>
        <taxon>Erythrobacteraceae</taxon>
        <taxon>Qipengyuania</taxon>
    </lineage>
</organism>
<name>A0A844YGJ2_9SPHN</name>
<dbReference type="Proteomes" id="UP000445582">
    <property type="component" value="Unassembled WGS sequence"/>
</dbReference>
<dbReference type="GO" id="GO:0046654">
    <property type="term" value="P:tetrahydrofolate biosynthetic process"/>
    <property type="evidence" value="ECO:0007669"/>
    <property type="project" value="UniProtKB-UniPathway"/>
</dbReference>
<evidence type="ECO:0000256" key="2">
    <source>
        <dbReference type="ARBA" id="ARBA00005810"/>
    </source>
</evidence>
<dbReference type="GO" id="GO:0003848">
    <property type="term" value="F:2-amino-4-hydroxy-6-hydroxymethyldihydropteridine diphosphokinase activity"/>
    <property type="evidence" value="ECO:0007669"/>
    <property type="project" value="UniProtKB-EC"/>
</dbReference>
<protein>
    <recommendedName>
        <fullName evidence="4">2-amino-4-hydroxy-6-hydroxymethyldihydropteridine pyrophosphokinase</fullName>
        <ecNumber evidence="3">2.7.6.3</ecNumber>
    </recommendedName>
    <alternativeName>
        <fullName evidence="11">6-hydroxymethyl-7,8-dihydropterin pyrophosphokinase</fullName>
    </alternativeName>
    <alternativeName>
        <fullName evidence="12">7,8-dihydro-6-hydroxymethylpterin-pyrophosphokinase</fullName>
    </alternativeName>
</protein>
<dbReference type="EMBL" id="WTYN01000001">
    <property type="protein sequence ID" value="MXO62645.1"/>
    <property type="molecule type" value="Genomic_DNA"/>
</dbReference>
<comment type="caution">
    <text evidence="14">The sequence shown here is derived from an EMBL/GenBank/DDBJ whole genome shotgun (WGS) entry which is preliminary data.</text>
</comment>
<evidence type="ECO:0000256" key="12">
    <source>
        <dbReference type="ARBA" id="ARBA00033413"/>
    </source>
</evidence>
<comment type="similarity">
    <text evidence="2">Belongs to the HPPK family.</text>
</comment>
<dbReference type="RefSeq" id="WP_160673045.1">
    <property type="nucleotide sequence ID" value="NZ_WTYN01000001.1"/>
</dbReference>
<dbReference type="InterPro" id="IPR035907">
    <property type="entry name" value="Hppk_sf"/>
</dbReference>
<dbReference type="PANTHER" id="PTHR43071:SF1">
    <property type="entry name" value="2-AMINO-4-HYDROXY-6-HYDROXYMETHYLDIHYDROPTERIDINE PYROPHOSPHOKINASE"/>
    <property type="match status" value="1"/>
</dbReference>
<dbReference type="SUPFAM" id="SSF55083">
    <property type="entry name" value="6-hydroxymethyl-7,8-dihydropterin pyrophosphokinase, HPPK"/>
    <property type="match status" value="1"/>
</dbReference>
<dbReference type="PANTHER" id="PTHR43071">
    <property type="entry name" value="2-AMINO-4-HYDROXY-6-HYDROXYMETHYLDIHYDROPTERIDINE PYROPHOSPHOKINASE"/>
    <property type="match status" value="1"/>
</dbReference>
<comment type="pathway">
    <text evidence="1">Cofactor biosynthesis; tetrahydrofolate biosynthesis; 2-amino-4-hydroxy-6-hydroxymethyl-7,8-dihydropteridine diphosphate from 7,8-dihydroneopterin triphosphate: step 4/4.</text>
</comment>
<keyword evidence="5 14" id="KW-0808">Transferase</keyword>
<sequence>MRGHLTEARQRYLVALGSNMRVSGVGNPRAMIRAAMAALEHEDFEVLAVSPIITSAPVGPSQRCYANAAAMVETAEGPQQVLARLQRIERAFGRRRRGQRWRARPLDLDIVLWSGGIWASPALSVPHPLFRRRAFVLGPAASIAPGWRDPVTGLTLAQLDARLTRPRAAPSPRPGG</sequence>
<dbReference type="GO" id="GO:0046656">
    <property type="term" value="P:folic acid biosynthetic process"/>
    <property type="evidence" value="ECO:0007669"/>
    <property type="project" value="UniProtKB-KW"/>
</dbReference>
<dbReference type="InterPro" id="IPR000550">
    <property type="entry name" value="Hppk"/>
</dbReference>
<dbReference type="UniPathway" id="UPA00077">
    <property type="reaction ID" value="UER00155"/>
</dbReference>
<evidence type="ECO:0000256" key="7">
    <source>
        <dbReference type="ARBA" id="ARBA00022777"/>
    </source>
</evidence>
<accession>A0A844YGJ2</accession>
<comment type="function">
    <text evidence="10">Catalyzes the transfer of pyrophosphate from adenosine triphosphate (ATP) to 6-hydroxymethyl-7,8-dihydropterin, an enzymatic step in folate biosynthesis pathway.</text>
</comment>
<proteinExistence type="inferred from homology"/>
<dbReference type="EC" id="2.7.6.3" evidence="3"/>
<gene>
    <name evidence="14" type="primary">folK</name>
    <name evidence="14" type="ORF">GRI48_06435</name>
</gene>
<keyword evidence="8" id="KW-0067">ATP-binding</keyword>
<dbReference type="CDD" id="cd00483">
    <property type="entry name" value="HPPK"/>
    <property type="match status" value="1"/>
</dbReference>
<evidence type="ECO:0000256" key="5">
    <source>
        <dbReference type="ARBA" id="ARBA00022679"/>
    </source>
</evidence>
<keyword evidence="6" id="KW-0547">Nucleotide-binding</keyword>
<evidence type="ECO:0000256" key="3">
    <source>
        <dbReference type="ARBA" id="ARBA00013253"/>
    </source>
</evidence>
<evidence type="ECO:0000256" key="10">
    <source>
        <dbReference type="ARBA" id="ARBA00029409"/>
    </source>
</evidence>
<evidence type="ECO:0000259" key="13">
    <source>
        <dbReference type="Pfam" id="PF01288"/>
    </source>
</evidence>
<dbReference type="OrthoDB" id="9808041at2"/>
<evidence type="ECO:0000256" key="6">
    <source>
        <dbReference type="ARBA" id="ARBA00022741"/>
    </source>
</evidence>
<dbReference type="GO" id="GO:0016301">
    <property type="term" value="F:kinase activity"/>
    <property type="evidence" value="ECO:0007669"/>
    <property type="project" value="UniProtKB-KW"/>
</dbReference>
<reference evidence="14 15" key="1">
    <citation type="submission" date="2019-12" db="EMBL/GenBank/DDBJ databases">
        <title>Genomic-based taxomic classification of the family Erythrobacteraceae.</title>
        <authorList>
            <person name="Xu L."/>
        </authorList>
    </citation>
    <scope>NUCLEOTIDE SEQUENCE [LARGE SCALE GENOMIC DNA]</scope>
    <source>
        <strain evidence="14 15">MCCC 1A09965</strain>
    </source>
</reference>
<evidence type="ECO:0000313" key="14">
    <source>
        <dbReference type="EMBL" id="MXO62645.1"/>
    </source>
</evidence>
<evidence type="ECO:0000256" key="8">
    <source>
        <dbReference type="ARBA" id="ARBA00022840"/>
    </source>
</evidence>
<evidence type="ECO:0000256" key="1">
    <source>
        <dbReference type="ARBA" id="ARBA00005051"/>
    </source>
</evidence>
<keyword evidence="15" id="KW-1185">Reference proteome</keyword>
<dbReference type="Pfam" id="PF01288">
    <property type="entry name" value="HPPK"/>
    <property type="match status" value="1"/>
</dbReference>
<keyword evidence="7 14" id="KW-0418">Kinase</keyword>
<feature type="domain" description="7,8-dihydro-6-hydroxymethylpterin-pyrophosphokinase" evidence="13">
    <location>
        <begin position="14"/>
        <end position="145"/>
    </location>
</feature>
<dbReference type="AlphaFoldDB" id="A0A844YGJ2"/>
<evidence type="ECO:0000256" key="11">
    <source>
        <dbReference type="ARBA" id="ARBA00029766"/>
    </source>
</evidence>
<keyword evidence="9" id="KW-0289">Folate biosynthesis</keyword>
<dbReference type="GO" id="GO:0005524">
    <property type="term" value="F:ATP binding"/>
    <property type="evidence" value="ECO:0007669"/>
    <property type="project" value="UniProtKB-KW"/>
</dbReference>